<dbReference type="InterPro" id="IPR058792">
    <property type="entry name" value="Beta-barrel_RND_2"/>
</dbReference>
<dbReference type="PANTHER" id="PTHR30469:SF29">
    <property type="entry name" value="BLR2860 PROTEIN"/>
    <property type="match status" value="1"/>
</dbReference>
<reference evidence="4 5" key="1">
    <citation type="submission" date="2018-08" db="EMBL/GenBank/DDBJ databases">
        <title>Flavobacterium tibetense sp. nov., isolated from a wetland YonghuCo on Tibetan Plateau.</title>
        <authorList>
            <person name="Phurbu D."/>
            <person name="Lu H."/>
            <person name="Xing P."/>
        </authorList>
    </citation>
    <scope>NUCLEOTIDE SEQUENCE [LARGE SCALE GENOMIC DNA]</scope>
    <source>
        <strain evidence="4 5">DJC</strain>
    </source>
</reference>
<dbReference type="OrthoDB" id="9806939at2"/>
<dbReference type="InterPro" id="IPR006143">
    <property type="entry name" value="RND_pump_MFP"/>
</dbReference>
<keyword evidence="2" id="KW-0175">Coiled coil</keyword>
<sequence>MRILPPLTALAVAATLYVAVFERDRLMATTAAQPGPPDTDQPQATVTADGAISVIAVVSQASQVQNAVIARGRTEAARQVEVRAETGGLIRSEPLRRGAFVTRGQTLCELDPGTRPQQEAEADARVAEAQARLREAEVNADAANRLNEGGFATETRRISTEAALESARAGVQSARSALHAIRIDIARLTVTAPFEGLLETDTAELGSLLQPGGACATVIQLDPIKLVGFVPEAEVDRINVGAVAGARLISGREVQGRVTFLSRSADPATRTFRVEVTVPNTDLTIRDGQTAEMLIAADGVMAHLLPASSLTLDNTGVLGVRLAIDGQASFAPVTVLRDTVDGMLVTGLPDQATVITVGQEYVTDGTPITVTLQQAAP</sequence>
<proteinExistence type="inferred from homology"/>
<dbReference type="NCBIfam" id="TIGR01730">
    <property type="entry name" value="RND_mfp"/>
    <property type="match status" value="1"/>
</dbReference>
<accession>A0A411Z411</accession>
<dbReference type="GO" id="GO:1990281">
    <property type="term" value="C:efflux pump complex"/>
    <property type="evidence" value="ECO:0007669"/>
    <property type="project" value="TreeGrafter"/>
</dbReference>
<evidence type="ECO:0000313" key="5">
    <source>
        <dbReference type="Proteomes" id="UP000284547"/>
    </source>
</evidence>
<comment type="caution">
    <text evidence="4">The sequence shown here is derived from an EMBL/GenBank/DDBJ whole genome shotgun (WGS) entry which is preliminary data.</text>
</comment>
<evidence type="ECO:0000259" key="3">
    <source>
        <dbReference type="Pfam" id="PF25954"/>
    </source>
</evidence>
<dbReference type="RefSeq" id="WP_118150760.1">
    <property type="nucleotide sequence ID" value="NZ_QWEY01000003.1"/>
</dbReference>
<dbReference type="Gene3D" id="2.40.30.170">
    <property type="match status" value="1"/>
</dbReference>
<evidence type="ECO:0000256" key="1">
    <source>
        <dbReference type="ARBA" id="ARBA00009477"/>
    </source>
</evidence>
<name>A0A411Z411_9RHOB</name>
<evidence type="ECO:0000313" key="4">
    <source>
        <dbReference type="EMBL" id="RGP37770.1"/>
    </source>
</evidence>
<gene>
    <name evidence="4" type="ORF">D1012_07635</name>
</gene>
<dbReference type="AlphaFoldDB" id="A0A411Z411"/>
<dbReference type="Gene3D" id="1.10.287.470">
    <property type="entry name" value="Helix hairpin bin"/>
    <property type="match status" value="1"/>
</dbReference>
<keyword evidence="5" id="KW-1185">Reference proteome</keyword>
<protein>
    <submittedName>
        <fullName evidence="4">Efflux RND transporter periplasmic adaptor subunit</fullName>
    </submittedName>
</protein>
<evidence type="ECO:0000256" key="2">
    <source>
        <dbReference type="SAM" id="Coils"/>
    </source>
</evidence>
<comment type="similarity">
    <text evidence="1">Belongs to the membrane fusion protein (MFP) (TC 8.A.1) family.</text>
</comment>
<dbReference type="SUPFAM" id="SSF111369">
    <property type="entry name" value="HlyD-like secretion proteins"/>
    <property type="match status" value="1"/>
</dbReference>
<dbReference type="Pfam" id="PF25954">
    <property type="entry name" value="Beta-barrel_RND_2"/>
    <property type="match status" value="1"/>
</dbReference>
<dbReference type="PANTHER" id="PTHR30469">
    <property type="entry name" value="MULTIDRUG RESISTANCE PROTEIN MDTA"/>
    <property type="match status" value="1"/>
</dbReference>
<dbReference type="GO" id="GO:0015562">
    <property type="term" value="F:efflux transmembrane transporter activity"/>
    <property type="evidence" value="ECO:0007669"/>
    <property type="project" value="TreeGrafter"/>
</dbReference>
<dbReference type="Proteomes" id="UP000284547">
    <property type="component" value="Unassembled WGS sequence"/>
</dbReference>
<dbReference type="Gene3D" id="2.40.50.100">
    <property type="match status" value="1"/>
</dbReference>
<feature type="domain" description="CusB-like beta-barrel" evidence="3">
    <location>
        <begin position="230"/>
        <end position="297"/>
    </location>
</feature>
<dbReference type="EMBL" id="QWEY01000003">
    <property type="protein sequence ID" value="RGP37770.1"/>
    <property type="molecule type" value="Genomic_DNA"/>
</dbReference>
<feature type="coiled-coil region" evidence="2">
    <location>
        <begin position="119"/>
        <end position="146"/>
    </location>
</feature>
<organism evidence="4 5">
    <name type="scientific">Pseudotabrizicola alkalilacus</name>
    <dbReference type="NCBI Taxonomy" id="2305252"/>
    <lineage>
        <taxon>Bacteria</taxon>
        <taxon>Pseudomonadati</taxon>
        <taxon>Pseudomonadota</taxon>
        <taxon>Alphaproteobacteria</taxon>
        <taxon>Rhodobacterales</taxon>
        <taxon>Paracoccaceae</taxon>
        <taxon>Pseudotabrizicola</taxon>
    </lineage>
</organism>